<gene>
    <name evidence="1" type="ORF">RPERSI_LOCUS28133</name>
</gene>
<protein>
    <submittedName>
        <fullName evidence="1">24036_t:CDS:1</fullName>
    </submittedName>
</protein>
<reference evidence="1" key="1">
    <citation type="submission" date="2021-06" db="EMBL/GenBank/DDBJ databases">
        <authorList>
            <person name="Kallberg Y."/>
            <person name="Tangrot J."/>
            <person name="Rosling A."/>
        </authorList>
    </citation>
    <scope>NUCLEOTIDE SEQUENCE</scope>
    <source>
        <strain evidence="1">MA461A</strain>
    </source>
</reference>
<proteinExistence type="predicted"/>
<feature type="non-terminal residue" evidence="1">
    <location>
        <position position="79"/>
    </location>
</feature>
<accession>A0ACA9S9W5</accession>
<keyword evidence="2" id="KW-1185">Reference proteome</keyword>
<dbReference type="Proteomes" id="UP000789920">
    <property type="component" value="Unassembled WGS sequence"/>
</dbReference>
<evidence type="ECO:0000313" key="1">
    <source>
        <dbReference type="EMBL" id="CAG8831410.1"/>
    </source>
</evidence>
<sequence length="79" mass="9284">AFSYSSIRKRRWLKFLSSNIVSLEISLQLPPLFVKTRWNKNTFNDPPKLVKELARILTNHENISIIEMIIEFITLNAQP</sequence>
<evidence type="ECO:0000313" key="2">
    <source>
        <dbReference type="Proteomes" id="UP000789920"/>
    </source>
</evidence>
<feature type="non-terminal residue" evidence="1">
    <location>
        <position position="1"/>
    </location>
</feature>
<comment type="caution">
    <text evidence="1">The sequence shown here is derived from an EMBL/GenBank/DDBJ whole genome shotgun (WGS) entry which is preliminary data.</text>
</comment>
<name>A0ACA9S9W5_9GLOM</name>
<dbReference type="EMBL" id="CAJVQC010101370">
    <property type="protein sequence ID" value="CAG8831410.1"/>
    <property type="molecule type" value="Genomic_DNA"/>
</dbReference>
<organism evidence="1 2">
    <name type="scientific">Racocetra persica</name>
    <dbReference type="NCBI Taxonomy" id="160502"/>
    <lineage>
        <taxon>Eukaryota</taxon>
        <taxon>Fungi</taxon>
        <taxon>Fungi incertae sedis</taxon>
        <taxon>Mucoromycota</taxon>
        <taxon>Glomeromycotina</taxon>
        <taxon>Glomeromycetes</taxon>
        <taxon>Diversisporales</taxon>
        <taxon>Gigasporaceae</taxon>
        <taxon>Racocetra</taxon>
    </lineage>
</organism>